<dbReference type="InterPro" id="IPR052085">
    <property type="entry name" value="WD-SAM-U-box"/>
</dbReference>
<dbReference type="EMBL" id="CAKKNE010000005">
    <property type="protein sequence ID" value="CAH0378388.1"/>
    <property type="molecule type" value="Genomic_DNA"/>
</dbReference>
<dbReference type="CDD" id="cd16655">
    <property type="entry name" value="RING-Ubox_WDSUB1-like"/>
    <property type="match status" value="1"/>
</dbReference>
<dbReference type="AlphaFoldDB" id="A0A8J2SRA0"/>
<comment type="caution">
    <text evidence="3">The sequence shown here is derived from an EMBL/GenBank/DDBJ whole genome shotgun (WGS) entry which is preliminary data.</text>
</comment>
<reference evidence="3" key="1">
    <citation type="submission" date="2021-11" db="EMBL/GenBank/DDBJ databases">
        <authorList>
            <consortium name="Genoscope - CEA"/>
            <person name="William W."/>
        </authorList>
    </citation>
    <scope>NUCLEOTIDE SEQUENCE</scope>
</reference>
<feature type="domain" description="U-box" evidence="2">
    <location>
        <begin position="38"/>
        <end position="102"/>
    </location>
</feature>
<proteinExistence type="predicted"/>
<organism evidence="3 4">
    <name type="scientific">Pelagomonas calceolata</name>
    <dbReference type="NCBI Taxonomy" id="35677"/>
    <lineage>
        <taxon>Eukaryota</taxon>
        <taxon>Sar</taxon>
        <taxon>Stramenopiles</taxon>
        <taxon>Ochrophyta</taxon>
        <taxon>Pelagophyceae</taxon>
        <taxon>Pelagomonadales</taxon>
        <taxon>Pelagomonadaceae</taxon>
        <taxon>Pelagomonas</taxon>
    </lineage>
</organism>
<accession>A0A8J2SRA0</accession>
<dbReference type="Gene3D" id="3.30.40.10">
    <property type="entry name" value="Zinc/RING finger domain, C3HC4 (zinc finger)"/>
    <property type="match status" value="1"/>
</dbReference>
<dbReference type="PANTHER" id="PTHR46573">
    <property type="entry name" value="WD REPEAT, SAM AND U-BOX DOMAIN-CONTAINING PROTEIN 1"/>
    <property type="match status" value="1"/>
</dbReference>
<dbReference type="SMART" id="SM00504">
    <property type="entry name" value="Ubox"/>
    <property type="match status" value="1"/>
</dbReference>
<evidence type="ECO:0000259" key="2">
    <source>
        <dbReference type="SMART" id="SM00504"/>
    </source>
</evidence>
<sequence>MENKQPPAKRKTDQSSSPPAPPAKQQKKETTLESVASRCRDAISGSLLVDPVIAEDGHTYERSTIREWFRRCAQQPTSPLTHERMGTELRRNFAVRAIVEDLASSPGLGAEERAEWHVARGRLLCERQESKDGDEANKPDVRAARAAFERAARLVDEPPAGGDAPPTALGEEARVCRDLCDALLDVARLRARAATAKVDITFADTAFDALFRPAGARLTRFQQLTRGTRVRVVHDRQAVLAAFEAQDDVLGLPDDWEASLGCDFIVENYDNGDSTYVLVKPGAFDETSATNAKDGKWWPYSVVVLLP</sequence>
<protein>
    <recommendedName>
        <fullName evidence="2">U-box domain-containing protein</fullName>
    </recommendedName>
</protein>
<dbReference type="GO" id="GO:0016567">
    <property type="term" value="P:protein ubiquitination"/>
    <property type="evidence" value="ECO:0007669"/>
    <property type="project" value="InterPro"/>
</dbReference>
<evidence type="ECO:0000256" key="1">
    <source>
        <dbReference type="SAM" id="MobiDB-lite"/>
    </source>
</evidence>
<gene>
    <name evidence="3" type="ORF">PECAL_5P29030</name>
</gene>
<name>A0A8J2SRA0_9STRA</name>
<dbReference type="GO" id="GO:0004842">
    <property type="term" value="F:ubiquitin-protein transferase activity"/>
    <property type="evidence" value="ECO:0007669"/>
    <property type="project" value="InterPro"/>
</dbReference>
<dbReference type="Proteomes" id="UP000789595">
    <property type="component" value="Unassembled WGS sequence"/>
</dbReference>
<dbReference type="Pfam" id="PF04564">
    <property type="entry name" value="U-box"/>
    <property type="match status" value="1"/>
</dbReference>
<dbReference type="OrthoDB" id="10064100at2759"/>
<evidence type="ECO:0000313" key="4">
    <source>
        <dbReference type="Proteomes" id="UP000789595"/>
    </source>
</evidence>
<keyword evidence="4" id="KW-1185">Reference proteome</keyword>
<evidence type="ECO:0000313" key="3">
    <source>
        <dbReference type="EMBL" id="CAH0378388.1"/>
    </source>
</evidence>
<dbReference type="InterPro" id="IPR013083">
    <property type="entry name" value="Znf_RING/FYVE/PHD"/>
</dbReference>
<dbReference type="PANTHER" id="PTHR46573:SF1">
    <property type="entry name" value="WD REPEAT, SAM AND U-BOX DOMAIN-CONTAINING PROTEIN 1"/>
    <property type="match status" value="1"/>
</dbReference>
<dbReference type="InterPro" id="IPR003613">
    <property type="entry name" value="Ubox_domain"/>
</dbReference>
<dbReference type="SUPFAM" id="SSF57850">
    <property type="entry name" value="RING/U-box"/>
    <property type="match status" value="1"/>
</dbReference>
<feature type="region of interest" description="Disordered" evidence="1">
    <location>
        <begin position="1"/>
        <end position="34"/>
    </location>
</feature>